<dbReference type="Proteomes" id="UP000887575">
    <property type="component" value="Unassembled WGS sequence"/>
</dbReference>
<dbReference type="WBParaSite" id="MBELARI_LOCUS4994">
    <property type="protein sequence ID" value="MBELARI_LOCUS4994"/>
    <property type="gene ID" value="MBELARI_LOCUS4994"/>
</dbReference>
<protein>
    <submittedName>
        <fullName evidence="4">Uncharacterized protein</fullName>
    </submittedName>
</protein>
<feature type="region of interest" description="Disordered" evidence="1">
    <location>
        <begin position="34"/>
        <end position="74"/>
    </location>
</feature>
<feature type="chain" id="PRO_5042142841" evidence="2">
    <location>
        <begin position="17"/>
        <end position="214"/>
    </location>
</feature>
<dbReference type="AlphaFoldDB" id="A0AAF3FDP4"/>
<keyword evidence="2" id="KW-0732">Signal</keyword>
<evidence type="ECO:0000313" key="3">
    <source>
        <dbReference type="Proteomes" id="UP000887575"/>
    </source>
</evidence>
<evidence type="ECO:0000256" key="1">
    <source>
        <dbReference type="SAM" id="MobiDB-lite"/>
    </source>
</evidence>
<name>A0AAF3FDP4_9BILA</name>
<organism evidence="3 4">
    <name type="scientific">Mesorhabditis belari</name>
    <dbReference type="NCBI Taxonomy" id="2138241"/>
    <lineage>
        <taxon>Eukaryota</taxon>
        <taxon>Metazoa</taxon>
        <taxon>Ecdysozoa</taxon>
        <taxon>Nematoda</taxon>
        <taxon>Chromadorea</taxon>
        <taxon>Rhabditida</taxon>
        <taxon>Rhabditina</taxon>
        <taxon>Rhabditomorpha</taxon>
        <taxon>Rhabditoidea</taxon>
        <taxon>Rhabditidae</taxon>
        <taxon>Mesorhabditinae</taxon>
        <taxon>Mesorhabditis</taxon>
    </lineage>
</organism>
<feature type="signal peptide" evidence="2">
    <location>
        <begin position="1"/>
        <end position="16"/>
    </location>
</feature>
<sequence length="214" mass="22926">MLRLPVFALLAATALAQYQQSYQPQAPIQQPYFPQQAQQQFQPQPIPQQAPQGYQESAPQQGPQGFPQAQGQQQQGPLIGYLLTPVAAPPEFVNNPADIPPMSEGQFTRMGGKDEHPLYVIQNPDTTGSASVLPPGYSGQPAESGQKPNGFFMPVGNAPLIDGRPFTLMVVNGMRTHGPAYNALPVQPDVSVKSEVVGYQAPAAPNAGGYAQRH</sequence>
<evidence type="ECO:0000313" key="4">
    <source>
        <dbReference type="WBParaSite" id="MBELARI_LOCUS4994"/>
    </source>
</evidence>
<reference evidence="4" key="1">
    <citation type="submission" date="2024-02" db="UniProtKB">
        <authorList>
            <consortium name="WormBaseParasite"/>
        </authorList>
    </citation>
    <scope>IDENTIFICATION</scope>
</reference>
<keyword evidence="3" id="KW-1185">Reference proteome</keyword>
<evidence type="ECO:0000256" key="2">
    <source>
        <dbReference type="SAM" id="SignalP"/>
    </source>
</evidence>
<proteinExistence type="predicted"/>
<accession>A0AAF3FDP4</accession>